<keyword evidence="7" id="KW-0282">Flagellum</keyword>
<dbReference type="NCBIfam" id="TIGR00208">
    <property type="entry name" value="fliS"/>
    <property type="match status" value="1"/>
</dbReference>
<dbReference type="KEGG" id="dps:DP1658"/>
<feature type="compositionally biased region" description="Polar residues" evidence="6">
    <location>
        <begin position="150"/>
        <end position="159"/>
    </location>
</feature>
<dbReference type="CDD" id="cd16098">
    <property type="entry name" value="FliS"/>
    <property type="match status" value="1"/>
</dbReference>
<protein>
    <submittedName>
        <fullName evidence="7">Related to flagellar protein FliS</fullName>
    </submittedName>
</protein>
<keyword evidence="7" id="KW-0966">Cell projection</keyword>
<evidence type="ECO:0000313" key="7">
    <source>
        <dbReference type="EMBL" id="CAG36387.1"/>
    </source>
</evidence>
<dbReference type="eggNOG" id="COG1516">
    <property type="taxonomic scope" value="Bacteria"/>
</dbReference>
<evidence type="ECO:0000256" key="1">
    <source>
        <dbReference type="ARBA" id="ARBA00004514"/>
    </source>
</evidence>
<evidence type="ECO:0000256" key="4">
    <source>
        <dbReference type="ARBA" id="ARBA00022795"/>
    </source>
</evidence>
<dbReference type="PANTHER" id="PTHR34773:SF1">
    <property type="entry name" value="FLAGELLAR SECRETION CHAPERONE FLIS"/>
    <property type="match status" value="1"/>
</dbReference>
<keyword evidence="8" id="KW-1185">Reference proteome</keyword>
<dbReference type="Pfam" id="PF02561">
    <property type="entry name" value="FliS"/>
    <property type="match status" value="1"/>
</dbReference>
<dbReference type="PANTHER" id="PTHR34773">
    <property type="entry name" value="FLAGELLAR SECRETION CHAPERONE FLIS"/>
    <property type="match status" value="1"/>
</dbReference>
<reference evidence="8" key="1">
    <citation type="journal article" date="2004" name="Environ. Microbiol.">
        <title>The genome of Desulfotalea psychrophila, a sulfate-reducing bacterium from permanently cold Arctic sediments.</title>
        <authorList>
            <person name="Rabus R."/>
            <person name="Ruepp A."/>
            <person name="Frickey T."/>
            <person name="Rattei T."/>
            <person name="Fartmann B."/>
            <person name="Stark M."/>
            <person name="Bauer M."/>
            <person name="Zibat A."/>
            <person name="Lombardot T."/>
            <person name="Becker I."/>
            <person name="Amann J."/>
            <person name="Gellner K."/>
            <person name="Teeling H."/>
            <person name="Leuschner W.D."/>
            <person name="Gloeckner F.-O."/>
            <person name="Lupas A.N."/>
            <person name="Amann R."/>
            <person name="Klenk H.-P."/>
        </authorList>
    </citation>
    <scope>NUCLEOTIDE SEQUENCE [LARGE SCALE GENOMIC DNA]</scope>
    <source>
        <strain evidence="8">DSM 12343 / LSv54</strain>
    </source>
</reference>
<keyword evidence="4" id="KW-1005">Bacterial flagellum biogenesis</keyword>
<evidence type="ECO:0000313" key="8">
    <source>
        <dbReference type="Proteomes" id="UP000000602"/>
    </source>
</evidence>
<name>Q6AMN8_DESPS</name>
<dbReference type="GO" id="GO:0044780">
    <property type="term" value="P:bacterial-type flagellum assembly"/>
    <property type="evidence" value="ECO:0007669"/>
    <property type="project" value="InterPro"/>
</dbReference>
<dbReference type="HOGENOM" id="CLU_1341467_0_0_7"/>
<dbReference type="GO" id="GO:0071973">
    <property type="term" value="P:bacterial-type flagellum-dependent cell motility"/>
    <property type="evidence" value="ECO:0007669"/>
    <property type="project" value="TreeGrafter"/>
</dbReference>
<gene>
    <name evidence="7" type="ordered locus">DP1658</name>
</gene>
<dbReference type="InterPro" id="IPR003713">
    <property type="entry name" value="FliS"/>
</dbReference>
<dbReference type="InterPro" id="IPR036584">
    <property type="entry name" value="FliS_sf"/>
</dbReference>
<dbReference type="AlphaFoldDB" id="Q6AMN8"/>
<keyword evidence="3" id="KW-0963">Cytoplasm</keyword>
<feature type="region of interest" description="Disordered" evidence="6">
    <location>
        <begin position="143"/>
        <end position="204"/>
    </location>
</feature>
<dbReference type="STRING" id="177439.DP1658"/>
<evidence type="ECO:0000256" key="5">
    <source>
        <dbReference type="ARBA" id="ARBA00023186"/>
    </source>
</evidence>
<evidence type="ECO:0000256" key="3">
    <source>
        <dbReference type="ARBA" id="ARBA00022490"/>
    </source>
</evidence>
<keyword evidence="5" id="KW-0143">Chaperone</keyword>
<organism evidence="7 8">
    <name type="scientific">Desulfotalea psychrophila (strain LSv54 / DSM 12343)</name>
    <dbReference type="NCBI Taxonomy" id="177439"/>
    <lineage>
        <taxon>Bacteria</taxon>
        <taxon>Pseudomonadati</taxon>
        <taxon>Thermodesulfobacteriota</taxon>
        <taxon>Desulfobulbia</taxon>
        <taxon>Desulfobulbales</taxon>
        <taxon>Desulfocapsaceae</taxon>
        <taxon>Desulfotalea</taxon>
    </lineage>
</organism>
<sequence length="204" mass="22536">MKYRKEEVMSLQKMDQYQRNQIETASPEQILLMLYDGAIRFLRRAKGGLAENDITEMRYGINKTMAIVTEFSNTLNHEEGGKIAEDLDALYAFMIRELNDATIKPDLEKLESVEALLVDLRGTWGEAVEKNNQELREGRGVKIPAAGKNSGVQRPSIATTPAVAHGRAGMAAYGNAPKPAKSATSAYAKPTQMPESYTPLSVSR</sequence>
<accession>Q6AMN8</accession>
<dbReference type="GO" id="GO:0005829">
    <property type="term" value="C:cytosol"/>
    <property type="evidence" value="ECO:0007669"/>
    <property type="project" value="UniProtKB-SubCell"/>
</dbReference>
<evidence type="ECO:0000256" key="6">
    <source>
        <dbReference type="SAM" id="MobiDB-lite"/>
    </source>
</evidence>
<comment type="subcellular location">
    <subcellularLocation>
        <location evidence="1">Cytoplasm</location>
        <location evidence="1">Cytosol</location>
    </subcellularLocation>
</comment>
<dbReference type="EMBL" id="CR522870">
    <property type="protein sequence ID" value="CAG36387.1"/>
    <property type="molecule type" value="Genomic_DNA"/>
</dbReference>
<dbReference type="Proteomes" id="UP000000602">
    <property type="component" value="Chromosome"/>
</dbReference>
<feature type="compositionally biased region" description="Polar residues" evidence="6">
    <location>
        <begin position="193"/>
        <end position="204"/>
    </location>
</feature>
<proteinExistence type="inferred from homology"/>
<comment type="similarity">
    <text evidence="2">Belongs to the FliS family.</text>
</comment>
<evidence type="ECO:0000256" key="2">
    <source>
        <dbReference type="ARBA" id="ARBA00008787"/>
    </source>
</evidence>
<keyword evidence="7" id="KW-0969">Cilium</keyword>
<dbReference type="Gene3D" id="1.20.120.340">
    <property type="entry name" value="Flagellar protein FliS"/>
    <property type="match status" value="1"/>
</dbReference>
<dbReference type="SUPFAM" id="SSF101116">
    <property type="entry name" value="Flagellar export chaperone FliS"/>
    <property type="match status" value="1"/>
</dbReference>